<dbReference type="GO" id="GO:0009245">
    <property type="term" value="P:lipid A biosynthetic process"/>
    <property type="evidence" value="ECO:0007669"/>
    <property type="project" value="UniProtKB-UniRule"/>
</dbReference>
<proteinExistence type="inferred from homology"/>
<feature type="active site" description="Proton acceptor" evidence="7">
    <location>
        <position position="258"/>
    </location>
</feature>
<dbReference type="InterPro" id="IPR011004">
    <property type="entry name" value="Trimer_LpxA-like_sf"/>
</dbReference>
<dbReference type="EC" id="2.3.1.191" evidence="7"/>
<dbReference type="Proteomes" id="UP000196027">
    <property type="component" value="Chromosome"/>
</dbReference>
<sequence>MLTETRLAIAEIAEILEAKIIGDASSEISSLATLQAAKTGQLAFLSNPVYKKHLAKSQASAIIVAPDVVTELFVERGGSWQFVSGEPLQSTFLVLDNPYLGFAKLTHLFDTAYQFEPRIETSAVIHPSVHVPDDCYIGHNAVIGEGCVLGRSVYIGANVSIGVNCHIGDRTRLWASVVLYSDITLGQDCIIHSGVVIGSDGFGNAKDGEKWFKIAQLGGVTVGDNVEIGANTTIDRGALGDTIIGDGVRIDNQVQIAHNVVIGDDAALAGCVGVAGSTTIGKRCVIGGATGVGGHLDIADDVYLTGMTMVTKSIKAPGLYSSGTGVEPNSKWRRMVARMRSLDEFAKKLKSLERKVDSLLG</sequence>
<evidence type="ECO:0000313" key="10">
    <source>
        <dbReference type="Proteomes" id="UP000196027"/>
    </source>
</evidence>
<dbReference type="InterPro" id="IPR007691">
    <property type="entry name" value="LpxD"/>
</dbReference>
<dbReference type="EMBL" id="CP021425">
    <property type="protein sequence ID" value="ARU56054.1"/>
    <property type="molecule type" value="Genomic_DNA"/>
</dbReference>
<dbReference type="OrthoDB" id="9784739at2"/>
<dbReference type="Gene3D" id="3.40.1390.10">
    <property type="entry name" value="MurE/MurF, N-terminal domain"/>
    <property type="match status" value="1"/>
</dbReference>
<dbReference type="HAMAP" id="MF_00523">
    <property type="entry name" value="LpxD"/>
    <property type="match status" value="1"/>
</dbReference>
<evidence type="ECO:0000256" key="4">
    <source>
        <dbReference type="ARBA" id="ARBA00022737"/>
    </source>
</evidence>
<evidence type="ECO:0000256" key="5">
    <source>
        <dbReference type="ARBA" id="ARBA00023098"/>
    </source>
</evidence>
<evidence type="ECO:0000256" key="2">
    <source>
        <dbReference type="ARBA" id="ARBA00022556"/>
    </source>
</evidence>
<evidence type="ECO:0000256" key="3">
    <source>
        <dbReference type="ARBA" id="ARBA00022679"/>
    </source>
</evidence>
<comment type="catalytic activity">
    <reaction evidence="7">
        <text>a UDP-3-O-[(3R)-3-hydroxyacyl]-alpha-D-glucosamine + a (3R)-hydroxyacyl-[ACP] = a UDP-2-N,3-O-bis[(3R)-3-hydroxyacyl]-alpha-D-glucosamine + holo-[ACP] + H(+)</text>
        <dbReference type="Rhea" id="RHEA:53836"/>
        <dbReference type="Rhea" id="RHEA-COMP:9685"/>
        <dbReference type="Rhea" id="RHEA-COMP:9945"/>
        <dbReference type="ChEBI" id="CHEBI:15378"/>
        <dbReference type="ChEBI" id="CHEBI:64479"/>
        <dbReference type="ChEBI" id="CHEBI:78827"/>
        <dbReference type="ChEBI" id="CHEBI:137740"/>
        <dbReference type="ChEBI" id="CHEBI:137748"/>
        <dbReference type="EC" id="2.3.1.191"/>
    </reaction>
</comment>
<dbReference type="GO" id="GO:0016410">
    <property type="term" value="F:N-acyltransferase activity"/>
    <property type="evidence" value="ECO:0007669"/>
    <property type="project" value="InterPro"/>
</dbReference>
<dbReference type="PANTHER" id="PTHR43378">
    <property type="entry name" value="UDP-3-O-ACYLGLUCOSAMINE N-ACYLTRANSFERASE"/>
    <property type="match status" value="1"/>
</dbReference>
<keyword evidence="2 7" id="KW-0441">Lipid A biosynthesis</keyword>
<feature type="domain" description="UDP-3-O-[3-hydroxymyristoyl] glucosamine N-acyltransferase non-repeat region" evidence="8">
    <location>
        <begin position="27"/>
        <end position="108"/>
    </location>
</feature>
<reference evidence="9 10" key="1">
    <citation type="submission" date="2017-05" db="EMBL/GenBank/DDBJ databases">
        <title>Genomic insights into alkan degradation activity of Oleiphilus messinensis.</title>
        <authorList>
            <person name="Kozyavkin S.A."/>
            <person name="Slesarev A.I."/>
            <person name="Golyshin P.N."/>
            <person name="Korzhenkov A."/>
            <person name="Golyshina O.N."/>
            <person name="Toshchakov S.V."/>
        </authorList>
    </citation>
    <scope>NUCLEOTIDE SEQUENCE [LARGE SCALE GENOMIC DNA]</scope>
    <source>
        <strain evidence="9 10">ME102</strain>
    </source>
</reference>
<dbReference type="CDD" id="cd03352">
    <property type="entry name" value="LbH_LpxD"/>
    <property type="match status" value="1"/>
</dbReference>
<accession>A0A1Y0I9F0</accession>
<evidence type="ECO:0000313" key="9">
    <source>
        <dbReference type="EMBL" id="ARU56054.1"/>
    </source>
</evidence>
<dbReference type="AlphaFoldDB" id="A0A1Y0I9F0"/>
<comment type="pathway">
    <text evidence="7">Bacterial outer membrane biogenesis; LPS lipid A biosynthesis.</text>
</comment>
<dbReference type="NCBIfam" id="TIGR01853">
    <property type="entry name" value="lipid_A_lpxD"/>
    <property type="match status" value="1"/>
</dbReference>
<organism evidence="9 10">
    <name type="scientific">Oleiphilus messinensis</name>
    <dbReference type="NCBI Taxonomy" id="141451"/>
    <lineage>
        <taxon>Bacteria</taxon>
        <taxon>Pseudomonadati</taxon>
        <taxon>Pseudomonadota</taxon>
        <taxon>Gammaproteobacteria</taxon>
        <taxon>Oceanospirillales</taxon>
        <taxon>Oleiphilaceae</taxon>
        <taxon>Oleiphilus</taxon>
    </lineage>
</organism>
<keyword evidence="1 7" id="KW-0444">Lipid biosynthesis</keyword>
<dbReference type="InterPro" id="IPR020573">
    <property type="entry name" value="UDP_GlcNAc_AcTrfase_non-rep"/>
</dbReference>
<gene>
    <name evidence="7 9" type="primary">lpxD</name>
    <name evidence="9" type="ORF">OLMES_1980</name>
</gene>
<dbReference type="NCBIfam" id="NF002060">
    <property type="entry name" value="PRK00892.1"/>
    <property type="match status" value="1"/>
</dbReference>
<dbReference type="SUPFAM" id="SSF51161">
    <property type="entry name" value="Trimeric LpxA-like enzymes"/>
    <property type="match status" value="1"/>
</dbReference>
<keyword evidence="6 7" id="KW-0012">Acyltransferase</keyword>
<dbReference type="PANTHER" id="PTHR43378:SF2">
    <property type="entry name" value="UDP-3-O-ACYLGLUCOSAMINE N-ACYLTRANSFERASE 1, MITOCHONDRIAL-RELATED"/>
    <property type="match status" value="1"/>
</dbReference>
<dbReference type="KEGG" id="ome:OLMES_1980"/>
<keyword evidence="4 7" id="KW-0677">Repeat</keyword>
<evidence type="ECO:0000256" key="6">
    <source>
        <dbReference type="ARBA" id="ARBA00023315"/>
    </source>
</evidence>
<evidence type="ECO:0000256" key="1">
    <source>
        <dbReference type="ARBA" id="ARBA00022516"/>
    </source>
</evidence>
<comment type="similarity">
    <text evidence="7">Belongs to the transferase hexapeptide repeat family. LpxD subfamily.</text>
</comment>
<comment type="function">
    <text evidence="7">Catalyzes the N-acylation of UDP-3-O-acylglucosamine using 3-hydroxyacyl-ACP as the acyl donor. Is involved in the biosynthesis of lipid A, a phosphorylated glycolipid that anchors the lipopolysaccharide to the outer membrane of the cell.</text>
</comment>
<keyword evidence="3 7" id="KW-0808">Transferase</keyword>
<dbReference type="GO" id="GO:0016020">
    <property type="term" value="C:membrane"/>
    <property type="evidence" value="ECO:0007669"/>
    <property type="project" value="GOC"/>
</dbReference>
<dbReference type="PROSITE" id="PS00101">
    <property type="entry name" value="HEXAPEP_TRANSFERASES"/>
    <property type="match status" value="1"/>
</dbReference>
<keyword evidence="10" id="KW-1185">Reference proteome</keyword>
<evidence type="ECO:0000256" key="7">
    <source>
        <dbReference type="HAMAP-Rule" id="MF_00523"/>
    </source>
</evidence>
<keyword evidence="5 7" id="KW-0443">Lipid metabolism</keyword>
<name>A0A1Y0I9F0_9GAMM</name>
<dbReference type="InterPro" id="IPR001451">
    <property type="entry name" value="Hexapep"/>
</dbReference>
<protein>
    <recommendedName>
        <fullName evidence="7">UDP-3-O-acylglucosamine N-acyltransferase</fullName>
        <ecNumber evidence="7">2.3.1.191</ecNumber>
    </recommendedName>
</protein>
<dbReference type="Gene3D" id="1.20.5.170">
    <property type="match status" value="1"/>
</dbReference>
<dbReference type="RefSeq" id="WP_087461087.1">
    <property type="nucleotide sequence ID" value="NZ_CP021425.1"/>
</dbReference>
<dbReference type="Gene3D" id="2.160.10.10">
    <property type="entry name" value="Hexapeptide repeat proteins"/>
    <property type="match status" value="1"/>
</dbReference>
<dbReference type="GO" id="GO:0103118">
    <property type="term" value="F:UDP-3-O-[(3R)-3-hydroxyacyl]-glucosamine N-acyltransferase activity"/>
    <property type="evidence" value="ECO:0007669"/>
    <property type="project" value="UniProtKB-EC"/>
</dbReference>
<comment type="subunit">
    <text evidence="7">Homotrimer.</text>
</comment>
<dbReference type="Pfam" id="PF00132">
    <property type="entry name" value="Hexapep"/>
    <property type="match status" value="3"/>
</dbReference>
<dbReference type="Pfam" id="PF04613">
    <property type="entry name" value="LpxD"/>
    <property type="match status" value="1"/>
</dbReference>
<dbReference type="InterPro" id="IPR018357">
    <property type="entry name" value="Hexapep_transf_CS"/>
</dbReference>
<dbReference type="UniPathway" id="UPA00973"/>
<evidence type="ECO:0000259" key="8">
    <source>
        <dbReference type="Pfam" id="PF04613"/>
    </source>
</evidence>